<accession>A0ACC0CCZ2</accession>
<dbReference type="Proteomes" id="UP001060085">
    <property type="component" value="Linkage Group LG01"/>
</dbReference>
<sequence>MEECYCKLPVQLRTSWTNLNPGRRFNSCSRYEMIVFYLNLPKTTEGFRYFRWVDPHIYHRCQAIIPSLLSKIENLEEMLTKTEGRCQCCCYFRKILPSCGCFTVGFGCGKSAKNIAETAIQVGKRFYQAGPAAAAPGQLAVTIAGPNVVQATQGAENVQ</sequence>
<organism evidence="1 2">
    <name type="scientific">Catharanthus roseus</name>
    <name type="common">Madagascar periwinkle</name>
    <name type="synonym">Vinca rosea</name>
    <dbReference type="NCBI Taxonomy" id="4058"/>
    <lineage>
        <taxon>Eukaryota</taxon>
        <taxon>Viridiplantae</taxon>
        <taxon>Streptophyta</taxon>
        <taxon>Embryophyta</taxon>
        <taxon>Tracheophyta</taxon>
        <taxon>Spermatophyta</taxon>
        <taxon>Magnoliopsida</taxon>
        <taxon>eudicotyledons</taxon>
        <taxon>Gunneridae</taxon>
        <taxon>Pentapetalae</taxon>
        <taxon>asterids</taxon>
        <taxon>lamiids</taxon>
        <taxon>Gentianales</taxon>
        <taxon>Apocynaceae</taxon>
        <taxon>Rauvolfioideae</taxon>
        <taxon>Vinceae</taxon>
        <taxon>Catharanthinae</taxon>
        <taxon>Catharanthus</taxon>
    </lineage>
</organism>
<keyword evidence="2" id="KW-1185">Reference proteome</keyword>
<name>A0ACC0CCZ2_CATRO</name>
<evidence type="ECO:0000313" key="2">
    <source>
        <dbReference type="Proteomes" id="UP001060085"/>
    </source>
</evidence>
<protein>
    <submittedName>
        <fullName evidence="1">Uncharacterized protein</fullName>
    </submittedName>
</protein>
<proteinExistence type="predicted"/>
<gene>
    <name evidence="1" type="ORF">M9H77_03892</name>
</gene>
<dbReference type="EMBL" id="CM044701">
    <property type="protein sequence ID" value="KAI5682664.1"/>
    <property type="molecule type" value="Genomic_DNA"/>
</dbReference>
<evidence type="ECO:0000313" key="1">
    <source>
        <dbReference type="EMBL" id="KAI5682664.1"/>
    </source>
</evidence>
<comment type="caution">
    <text evidence="1">The sequence shown here is derived from an EMBL/GenBank/DDBJ whole genome shotgun (WGS) entry which is preliminary data.</text>
</comment>
<reference evidence="2" key="1">
    <citation type="journal article" date="2023" name="Nat. Plants">
        <title>Single-cell RNA sequencing provides a high-resolution roadmap for understanding the multicellular compartmentation of specialized metabolism.</title>
        <authorList>
            <person name="Sun S."/>
            <person name="Shen X."/>
            <person name="Li Y."/>
            <person name="Li Y."/>
            <person name="Wang S."/>
            <person name="Li R."/>
            <person name="Zhang H."/>
            <person name="Shen G."/>
            <person name="Guo B."/>
            <person name="Wei J."/>
            <person name="Xu J."/>
            <person name="St-Pierre B."/>
            <person name="Chen S."/>
            <person name="Sun C."/>
        </authorList>
    </citation>
    <scope>NUCLEOTIDE SEQUENCE [LARGE SCALE GENOMIC DNA]</scope>
</reference>